<name>A0A7R9T2H4_9CHLO</name>
<evidence type="ECO:0000313" key="2">
    <source>
        <dbReference type="EMBL" id="CAD8222893.1"/>
    </source>
</evidence>
<feature type="compositionally biased region" description="Low complexity" evidence="1">
    <location>
        <begin position="492"/>
        <end position="505"/>
    </location>
</feature>
<feature type="region of interest" description="Disordered" evidence="1">
    <location>
        <begin position="331"/>
        <end position="350"/>
    </location>
</feature>
<protein>
    <submittedName>
        <fullName evidence="2">Uncharacterized protein</fullName>
    </submittedName>
</protein>
<gene>
    <name evidence="2" type="ORF">OLUC0939_LOCUS3617</name>
</gene>
<reference evidence="2" key="1">
    <citation type="submission" date="2021-01" db="EMBL/GenBank/DDBJ databases">
        <authorList>
            <person name="Corre E."/>
            <person name="Pelletier E."/>
            <person name="Niang G."/>
            <person name="Scheremetjew M."/>
            <person name="Finn R."/>
            <person name="Kale V."/>
            <person name="Holt S."/>
            <person name="Cochrane G."/>
            <person name="Meng A."/>
            <person name="Brown T."/>
            <person name="Cohen L."/>
        </authorList>
    </citation>
    <scope>NUCLEOTIDE SEQUENCE</scope>
    <source>
        <strain evidence="2">Clade-A-BCC118000</strain>
    </source>
</reference>
<dbReference type="EMBL" id="HBDX01004201">
    <property type="protein sequence ID" value="CAD8222893.1"/>
    <property type="molecule type" value="Transcribed_RNA"/>
</dbReference>
<feature type="region of interest" description="Disordered" evidence="1">
    <location>
        <begin position="28"/>
        <end position="120"/>
    </location>
</feature>
<dbReference type="AlphaFoldDB" id="A0A7R9T2H4"/>
<feature type="region of interest" description="Disordered" evidence="1">
    <location>
        <begin position="138"/>
        <end position="170"/>
    </location>
</feature>
<feature type="region of interest" description="Disordered" evidence="1">
    <location>
        <begin position="473"/>
        <end position="511"/>
    </location>
</feature>
<sequence>MAPGTPTLRRQGTAEFLGALLRSESAHDVAQEADVDDGRVGTLTKTRVDGDDDAWANASEPGSPFTGARVGMRRRGSGQSARGLPVDPFPLSEVSRFERGDSLRGGDEFGEATTTTTDGRETVTEDVKRATTATVTMAKSVRKSARNAGKSGTRTTAGKKASGSAKSAAPNAGFKSAAFGKVNAQHGANDAGDHHGWTYIPKRADRRRAIARFTTAIIRAAGHQSFISREGVGYRRAFDRFLLETYGDTFAEGGYWYKNAEIEPFFRMILFIATEGKMNIANDDVKYLFTKKEERQAAEWVLDEDVLARLGLTAKDVALVYEGQPRKTSKGFVRGTPLKVPPSTHMPPEPAPSLEAVVRAKTTNSAAMPPPPPRARTPSIVQSAAMSETGDASSSMIGVPMEIQKLFEQIPKPNIHPGLSATKSRQMSRQYSSDLSRLMSEFNTDPAQGDEFVRQYLQRSASELDAIAAIQGSESKAKSRAAAAADKKPAVKKSTPTSTTTSASRASKRKR</sequence>
<accession>A0A7R9T2H4</accession>
<evidence type="ECO:0000256" key="1">
    <source>
        <dbReference type="SAM" id="MobiDB-lite"/>
    </source>
</evidence>
<feature type="compositionally biased region" description="Low complexity" evidence="1">
    <location>
        <begin position="158"/>
        <end position="170"/>
    </location>
</feature>
<feature type="compositionally biased region" description="Basic and acidic residues" evidence="1">
    <location>
        <begin position="95"/>
        <end position="107"/>
    </location>
</feature>
<organism evidence="2">
    <name type="scientific">Ostreococcus sp. 'lucimarinus'</name>
    <dbReference type="NCBI Taxonomy" id="242159"/>
    <lineage>
        <taxon>Eukaryota</taxon>
        <taxon>Viridiplantae</taxon>
        <taxon>Chlorophyta</taxon>
        <taxon>Mamiellophyceae</taxon>
        <taxon>Mamiellales</taxon>
        <taxon>Bathycoccaceae</taxon>
        <taxon>Ostreococcus</taxon>
    </lineage>
</organism>
<proteinExistence type="predicted"/>